<dbReference type="KEGG" id="dvu:DVU_0644"/>
<protein>
    <submittedName>
        <fullName evidence="2">Uncharacterized protein</fullName>
    </submittedName>
</protein>
<evidence type="ECO:0000256" key="1">
    <source>
        <dbReference type="SAM" id="Phobius"/>
    </source>
</evidence>
<sequence>MLYRLTTHTLHCHAYTTKKCSIHIIFDMRLKVGLSPIILLTAVVLTWIYGPPYHTLPTHTSLLQTGTQLKDMDATTY</sequence>
<evidence type="ECO:0000313" key="3">
    <source>
        <dbReference type="Proteomes" id="UP000002194"/>
    </source>
</evidence>
<evidence type="ECO:0000313" key="2">
    <source>
        <dbReference type="EMBL" id="AAS95125.1"/>
    </source>
</evidence>
<keyword evidence="1" id="KW-0472">Membrane</keyword>
<name>Q72ED4_NITV2</name>
<dbReference type="EnsemblBacteria" id="AAS95125">
    <property type="protein sequence ID" value="AAS95125"/>
    <property type="gene ID" value="DVU_0644"/>
</dbReference>
<keyword evidence="3" id="KW-1185">Reference proteome</keyword>
<gene>
    <name evidence="2" type="ordered locus">DVU_0644</name>
</gene>
<accession>Q72ED4</accession>
<dbReference type="EMBL" id="AE017285">
    <property type="protein sequence ID" value="AAS95125.1"/>
    <property type="molecule type" value="Genomic_DNA"/>
</dbReference>
<keyword evidence="1" id="KW-0812">Transmembrane</keyword>
<proteinExistence type="predicted"/>
<dbReference type="AlphaFoldDB" id="Q72ED4"/>
<keyword evidence="1" id="KW-1133">Transmembrane helix</keyword>
<dbReference type="PaxDb" id="882-DVU_0644"/>
<organism evidence="2 3">
    <name type="scientific">Nitratidesulfovibrio vulgaris (strain ATCC 29579 / DSM 644 / CCUG 34227 / NCIMB 8303 / VKM B-1760 / Hildenborough)</name>
    <name type="common">Desulfovibrio vulgaris</name>
    <dbReference type="NCBI Taxonomy" id="882"/>
    <lineage>
        <taxon>Bacteria</taxon>
        <taxon>Pseudomonadati</taxon>
        <taxon>Thermodesulfobacteriota</taxon>
        <taxon>Desulfovibrionia</taxon>
        <taxon>Desulfovibrionales</taxon>
        <taxon>Desulfovibrionaceae</taxon>
        <taxon>Nitratidesulfovibrio</taxon>
    </lineage>
</organism>
<dbReference type="Proteomes" id="UP000002194">
    <property type="component" value="Chromosome"/>
</dbReference>
<reference evidence="2 3" key="1">
    <citation type="journal article" date="2004" name="Nat. Biotechnol.">
        <title>The genome sequence of the anaerobic, sulfate-reducing bacterium Desulfovibrio vulgaris Hildenborough.</title>
        <authorList>
            <person name="Heidelberg J.F."/>
            <person name="Seshadri R."/>
            <person name="Haveman S.A."/>
            <person name="Hemme C.L."/>
            <person name="Paulsen I.T."/>
            <person name="Kolonay J.F."/>
            <person name="Eisen J.A."/>
            <person name="Ward N."/>
            <person name="Methe B."/>
            <person name="Brinkac L.M."/>
            <person name="Daugherty S.C."/>
            <person name="Deboy R.T."/>
            <person name="Dodson R.J."/>
            <person name="Durkin A.S."/>
            <person name="Madupu R."/>
            <person name="Nelson W.C."/>
            <person name="Sullivan S.A."/>
            <person name="Fouts D."/>
            <person name="Haft D.H."/>
            <person name="Selengut J."/>
            <person name="Peterson J.D."/>
            <person name="Davidsen T.M."/>
            <person name="Zafar N."/>
            <person name="Zhou L."/>
            <person name="Radune D."/>
            <person name="Dimitrov G."/>
            <person name="Hance M."/>
            <person name="Tran K."/>
            <person name="Khouri H."/>
            <person name="Gill J."/>
            <person name="Utterback T.R."/>
            <person name="Feldblyum T.V."/>
            <person name="Wall J.D."/>
            <person name="Voordouw G."/>
            <person name="Fraser C.M."/>
        </authorList>
    </citation>
    <scope>NUCLEOTIDE SEQUENCE [LARGE SCALE GENOMIC DNA]</scope>
    <source>
        <strain evidence="3">ATCC 29579 / DSM 644 / NCIMB 8303 / VKM B-1760 / Hildenborough</strain>
    </source>
</reference>
<feature type="transmembrane region" description="Helical" evidence="1">
    <location>
        <begin position="32"/>
        <end position="50"/>
    </location>
</feature>
<dbReference type="HOGENOM" id="CLU_2632392_0_0_7"/>